<dbReference type="InterPro" id="IPR011990">
    <property type="entry name" value="TPR-like_helical_dom_sf"/>
</dbReference>
<reference evidence="11 12" key="1">
    <citation type="submission" date="2016-07" db="EMBL/GenBank/DDBJ databases">
        <title>Pervasive Adenine N6-methylation of Active Genes in Fungi.</title>
        <authorList>
            <consortium name="DOE Joint Genome Institute"/>
            <person name="Mondo S.J."/>
            <person name="Dannebaum R.O."/>
            <person name="Kuo R.C."/>
            <person name="Labutti K."/>
            <person name="Haridas S."/>
            <person name="Kuo A."/>
            <person name="Salamov A."/>
            <person name="Ahrendt S.R."/>
            <person name="Lipzen A."/>
            <person name="Sullivan W."/>
            <person name="Andreopoulos W.B."/>
            <person name="Clum A."/>
            <person name="Lindquist E."/>
            <person name="Daum C."/>
            <person name="Ramamoorthy G.K."/>
            <person name="Gryganskyi A."/>
            <person name="Culley D."/>
            <person name="Magnuson J.K."/>
            <person name="James T.Y."/>
            <person name="O'Malley M.A."/>
            <person name="Stajich J.E."/>
            <person name="Spatafora J.W."/>
            <person name="Visel A."/>
            <person name="Grigoriev I.V."/>
        </authorList>
    </citation>
    <scope>NUCLEOTIDE SEQUENCE [LARGE SCALE GENOMIC DNA]</scope>
    <source>
        <strain evidence="11 12">NRRL 3301</strain>
    </source>
</reference>
<dbReference type="EC" id="2.4.1.255" evidence="3"/>
<proteinExistence type="inferred from homology"/>
<evidence type="ECO:0000256" key="9">
    <source>
        <dbReference type="SAM" id="MobiDB-lite"/>
    </source>
</evidence>
<feature type="repeat" description="TPR" evidence="8">
    <location>
        <begin position="749"/>
        <end position="782"/>
    </location>
</feature>
<evidence type="ECO:0000256" key="1">
    <source>
        <dbReference type="ARBA" id="ARBA00004922"/>
    </source>
</evidence>
<evidence type="ECO:0000256" key="6">
    <source>
        <dbReference type="ARBA" id="ARBA00022737"/>
    </source>
</evidence>
<dbReference type="OrthoDB" id="421121at2759"/>
<keyword evidence="12" id="KW-1185">Reference proteome</keyword>
<dbReference type="Gene3D" id="1.25.40.10">
    <property type="entry name" value="Tetratricopeptide repeat domain"/>
    <property type="match status" value="3"/>
</dbReference>
<dbReference type="PROSITE" id="PS50005">
    <property type="entry name" value="TPR"/>
    <property type="match status" value="3"/>
</dbReference>
<evidence type="ECO:0000256" key="5">
    <source>
        <dbReference type="ARBA" id="ARBA00022679"/>
    </source>
</evidence>
<dbReference type="Pfam" id="PF13844">
    <property type="entry name" value="Glyco_transf_41"/>
    <property type="match status" value="2"/>
</dbReference>
<evidence type="ECO:0000256" key="7">
    <source>
        <dbReference type="ARBA" id="ARBA00022803"/>
    </source>
</evidence>
<evidence type="ECO:0000313" key="11">
    <source>
        <dbReference type="EMBL" id="ORX56171.1"/>
    </source>
</evidence>
<dbReference type="PROSITE" id="PS50293">
    <property type="entry name" value="TPR_REGION"/>
    <property type="match status" value="1"/>
</dbReference>
<evidence type="ECO:0000256" key="2">
    <source>
        <dbReference type="ARBA" id="ARBA00005386"/>
    </source>
</evidence>
<dbReference type="EMBL" id="MCGT01000010">
    <property type="protein sequence ID" value="ORX56171.1"/>
    <property type="molecule type" value="Genomic_DNA"/>
</dbReference>
<evidence type="ECO:0000259" key="10">
    <source>
        <dbReference type="Pfam" id="PF13844"/>
    </source>
</evidence>
<accession>A0A1X2GKX2</accession>
<keyword evidence="6" id="KW-0677">Repeat</keyword>
<evidence type="ECO:0000256" key="3">
    <source>
        <dbReference type="ARBA" id="ARBA00011970"/>
    </source>
</evidence>
<sequence>MFYQQTHYPDATLGPHHVYHSLSTQAPPPYGRGYPHQTYQQPPEMDQQQQNSVSVVYHPYYHDDPAAFAYFQQELSSPKLQGVMMKQPSNPRRSYVQNDIMPPPPPVPPSVDELHADIAFQPPQPHPALSPTLATYFYENANGWVQNYYEANRHHLSPRVQTDVHVYQPSHSNNGHTIIDQPSFGHDYSMILQQQHHQLHHQQHLHHLQQPASHFIVHTSYPASLPAHQQVVIDHPSSSYLVPPPPAAYPSRSNPMLSPRSTAVNQLNQLMSSASLTMPALGNNDLVLPPFPTTECQDEWRENILQYAHNLYATSPQSPVLLSILHALHGAFPNHLPTLLLLACVYYTHRDYQSSLDYNNAILEYDPNYVEAMSNIGTTLRSLGRTAEAERWWYKAVELRPGYWDAVENLVGVLCSLPDTNAKQDQMNSPKKSEKLVPRFKEALGVCEYVERYFFHNNTQQRPVQLPTQLPVHQLPRLQNLFYAKGNLKYALGDILGAVQEYEKGLDIVFGGLDWATVVRQLALVCSGAAPSVTTNVNGTRKPSSASTPVADIPLILLQPDQAAHLMSLTFSASGGILPGLFNAKQLVTPTTSTPSASRRHHTNTNINQASSSNIIQQANQTTSTIMLTLAKLYQDLIHPSSPALALASSTLGTQCPTLAILLPLYYISLALHPSPSTANNLGIILSNLPGSVTANAIRIVSNNNQLSDIRVTSTNLPAMNINANQPISGTMLAMQYYMFGLQLDAKHPHLYTNLGSLLKDMGHLNEAISMYEKAVEYNPKFDVALANLGNAIKDMGRVQDSVQWYRRAVEVNPNFVDAVCGLINALCGVCDWRGRGYTWLTSAKLSTSSSSHLLQNNAHQRHLHGVHDPGYVDNYGNWQPLLMSSPTLTAGSGWMARLVSIVEQQLDEGAAWGAGHLVKRKLEPAAGRVSSKTEGMELLQVLWDDLLLPLWTVLYGHDDRGQTSMPSFMAQWEQRLAFYMNDDGKLKAKKNEGGWLVRLVERITRRLQRHWYLSKYGQAPGSLSSTAAVTPMVPTADEKQKYARPALHTYVSNTPLVPTVLPFHTFTYPLSARQVRLISHRNALRISHATLSSAWLPTHVYPPPPPPAPRLKIGYVSSDFNNHPLAHLMQSVFGFHDRARCEVFCYATTTSDQSPYRRKIEQGSEHFTDVSAWSNQQVVDQILRDGIHVLVNLNGYTKGARNEIFAARPCPVQCSFMGFAGTLGGGWCDWIIADHVVCPPSMVSCEQWRQGQQQQPHPIPSSASTTTSPSLGDLEGDLDPESDRDDFVYTEKFIYMPHSYFVNDHKQGFREEDDAHLHAQSLRLQSLPRHTPNDQAALDEERWRVEESKRWKMRRELFPDLPDDCVIFANFNQLYKLDPSTFRLWLRILARVPNSILWLLRFPPAGENHLRHFATTWAGPEVSGRVVFTDVAPKHVHIHRGRVADIFLDTPECNAHTTAADILWSGTPIVTFPKYEHKMCSRVGASIAYATGFGQDMVVLDEQAYETKVIQWAQSLSYYQDETGTRRGMGNLMMLRKQLFLTRETSRLFDTHRWTRNLEAGYFEAWRRWVLGYEFEDLLRSPPTSVAMSEQDRVQLSSSGCIWVKDPDDEIPPSH</sequence>
<protein>
    <recommendedName>
        <fullName evidence="3">protein O-GlcNAc transferase</fullName>
        <ecNumber evidence="3">2.4.1.255</ecNumber>
    </recommendedName>
</protein>
<comment type="caution">
    <text evidence="11">The sequence shown here is derived from an EMBL/GenBank/DDBJ whole genome shotgun (WGS) entry which is preliminary data.</text>
</comment>
<dbReference type="InterPro" id="IPR019734">
    <property type="entry name" value="TPR_rpt"/>
</dbReference>
<feature type="domain" description="O-GlcNAc transferase C-terminal" evidence="10">
    <location>
        <begin position="1361"/>
        <end position="1559"/>
    </location>
</feature>
<dbReference type="SMART" id="SM00028">
    <property type="entry name" value="TPR"/>
    <property type="match status" value="4"/>
</dbReference>
<gene>
    <name evidence="11" type="ORF">DM01DRAFT_1334666</name>
</gene>
<dbReference type="Proteomes" id="UP000242146">
    <property type="component" value="Unassembled WGS sequence"/>
</dbReference>
<feature type="repeat" description="TPR" evidence="8">
    <location>
        <begin position="783"/>
        <end position="816"/>
    </location>
</feature>
<feature type="region of interest" description="Disordered" evidence="9">
    <location>
        <begin position="1250"/>
        <end position="1282"/>
    </location>
</feature>
<dbReference type="GO" id="GO:0097363">
    <property type="term" value="F:protein O-acetylglucosaminyltransferase activity"/>
    <property type="evidence" value="ECO:0007669"/>
    <property type="project" value="UniProtKB-EC"/>
</dbReference>
<feature type="compositionally biased region" description="Low complexity" evidence="9">
    <location>
        <begin position="1250"/>
        <end position="1271"/>
    </location>
</feature>
<dbReference type="PANTHER" id="PTHR44998:SF1">
    <property type="entry name" value="UDP-N-ACETYLGLUCOSAMINE--PEPTIDE N-ACETYLGLUCOSAMINYLTRANSFERASE 110 KDA SUBUNIT"/>
    <property type="match status" value="1"/>
</dbReference>
<feature type="compositionally biased region" description="Low complexity" evidence="9">
    <location>
        <begin position="37"/>
        <end position="50"/>
    </location>
</feature>
<organism evidence="11 12">
    <name type="scientific">Hesseltinella vesiculosa</name>
    <dbReference type="NCBI Taxonomy" id="101127"/>
    <lineage>
        <taxon>Eukaryota</taxon>
        <taxon>Fungi</taxon>
        <taxon>Fungi incertae sedis</taxon>
        <taxon>Mucoromycota</taxon>
        <taxon>Mucoromycotina</taxon>
        <taxon>Mucoromycetes</taxon>
        <taxon>Mucorales</taxon>
        <taxon>Cunninghamellaceae</taxon>
        <taxon>Hesseltinella</taxon>
    </lineage>
</organism>
<name>A0A1X2GKX2_9FUNG</name>
<feature type="domain" description="O-GlcNAc transferase C-terminal" evidence="10">
    <location>
        <begin position="1058"/>
        <end position="1242"/>
    </location>
</feature>
<keyword evidence="5" id="KW-0808">Transferase</keyword>
<feature type="region of interest" description="Disordered" evidence="9">
    <location>
        <begin position="13"/>
        <end position="50"/>
    </location>
</feature>
<dbReference type="Gene3D" id="3.40.50.11380">
    <property type="match status" value="1"/>
</dbReference>
<dbReference type="STRING" id="101127.A0A1X2GKX2"/>
<evidence type="ECO:0000256" key="4">
    <source>
        <dbReference type="ARBA" id="ARBA00022676"/>
    </source>
</evidence>
<dbReference type="GO" id="GO:0006493">
    <property type="term" value="P:protein O-linked glycosylation"/>
    <property type="evidence" value="ECO:0007669"/>
    <property type="project" value="TreeGrafter"/>
</dbReference>
<keyword evidence="7 8" id="KW-0802">TPR repeat</keyword>
<keyword evidence="4" id="KW-0328">Glycosyltransferase</keyword>
<evidence type="ECO:0000256" key="8">
    <source>
        <dbReference type="PROSITE-ProRule" id="PRU00339"/>
    </source>
</evidence>
<dbReference type="InterPro" id="IPR029489">
    <property type="entry name" value="OGT/SEC/SPY_C"/>
</dbReference>
<evidence type="ECO:0000313" key="12">
    <source>
        <dbReference type="Proteomes" id="UP000242146"/>
    </source>
</evidence>
<dbReference type="Gene3D" id="3.40.50.2000">
    <property type="entry name" value="Glycogen Phosphorylase B"/>
    <property type="match status" value="1"/>
</dbReference>
<dbReference type="PANTHER" id="PTHR44998">
    <property type="match status" value="1"/>
</dbReference>
<dbReference type="Pfam" id="PF13181">
    <property type="entry name" value="TPR_8"/>
    <property type="match status" value="2"/>
</dbReference>
<dbReference type="SUPFAM" id="SSF48452">
    <property type="entry name" value="TPR-like"/>
    <property type="match status" value="1"/>
</dbReference>
<comment type="pathway">
    <text evidence="1">Protein modification; protein glycosylation.</text>
</comment>
<comment type="similarity">
    <text evidence="2">Belongs to the glycosyltransferase 41 family. O-GlcNAc transferase subfamily.</text>
</comment>
<dbReference type="Pfam" id="PF13374">
    <property type="entry name" value="TPR_10"/>
    <property type="match status" value="1"/>
</dbReference>
<feature type="repeat" description="TPR" evidence="8">
    <location>
        <begin position="370"/>
        <end position="403"/>
    </location>
</feature>